<evidence type="ECO:0000313" key="2">
    <source>
        <dbReference type="Proteomes" id="UP000064412"/>
    </source>
</evidence>
<reference evidence="1 2" key="1">
    <citation type="submission" date="2015-11" db="EMBL/GenBank/DDBJ databases">
        <authorList>
            <person name="Nicholson A.C."/>
            <person name="Humrighouse B.W."/>
            <person name="Graziano J."/>
            <person name="Lasker B."/>
            <person name="Whitney A.M."/>
            <person name="Mcquiston J.R."/>
        </authorList>
    </citation>
    <scope>NUCLEOTIDE SEQUENCE [LARGE SCALE GENOMIC DNA]</scope>
    <source>
        <strain evidence="1 2">G4071</strain>
    </source>
</reference>
<organism evidence="1 2">
    <name type="scientific">Elizabethkingia miricola</name>
    <name type="common">Chryseobacterium miricola</name>
    <dbReference type="NCBI Taxonomy" id="172045"/>
    <lineage>
        <taxon>Bacteria</taxon>
        <taxon>Pseudomonadati</taxon>
        <taxon>Bacteroidota</taxon>
        <taxon>Flavobacteriia</taxon>
        <taxon>Flavobacteriales</taxon>
        <taxon>Weeksellaceae</taxon>
        <taxon>Elizabethkingia</taxon>
    </lineage>
</organism>
<evidence type="ECO:0000313" key="1">
    <source>
        <dbReference type="EMBL" id="KUY17166.1"/>
    </source>
</evidence>
<sequence length="230" mass="26848">MLIPQKLHCESVYNYNNQKSIAMKGRLYEWSILDENLEPKHFNKKIVLKIPFQILLNPELSLNEKLVLGLDFSLAGKLGFNQMSHTEVGKQLNLHSNIVGSCRRSLVKRGLLIKEGKKYTIRFDFLSMMNGEDLSSFDKRDLKIPYEIYNNNDLKTGEKLLWGEYNSISKGYRYYFAKREHAAKRLAVSVESVSNWTKSLHEKGLFKEYKLEAGYCTHQRKIKTVVFDRD</sequence>
<evidence type="ECO:0008006" key="3">
    <source>
        <dbReference type="Google" id="ProtNLM"/>
    </source>
</evidence>
<comment type="caution">
    <text evidence="1">The sequence shown here is derived from an EMBL/GenBank/DDBJ whole genome shotgun (WGS) entry which is preliminary data.</text>
</comment>
<name>A0ABD4DJ62_ELIMR</name>
<dbReference type="Proteomes" id="UP000064412">
    <property type="component" value="Unassembled WGS sequence"/>
</dbReference>
<proteinExistence type="predicted"/>
<accession>A0ABD4DJ62</accession>
<gene>
    <name evidence="1" type="ORF">ATB95_12360</name>
</gene>
<protein>
    <recommendedName>
        <fullName evidence="3">Helix-turn-helix domain-containing protein</fullName>
    </recommendedName>
</protein>
<dbReference type="AlphaFoldDB" id="A0ABD4DJ62"/>
<dbReference type="EMBL" id="LNOI01000004">
    <property type="protein sequence ID" value="KUY17166.1"/>
    <property type="molecule type" value="Genomic_DNA"/>
</dbReference>